<accession>A0A1H1VBX5</accession>
<organism evidence="2 3">
    <name type="scientific">Actinopolymorpha singaporensis</name>
    <dbReference type="NCBI Taxonomy" id="117157"/>
    <lineage>
        <taxon>Bacteria</taxon>
        <taxon>Bacillati</taxon>
        <taxon>Actinomycetota</taxon>
        <taxon>Actinomycetes</taxon>
        <taxon>Propionibacteriales</taxon>
        <taxon>Actinopolymorphaceae</taxon>
        <taxon>Actinopolymorpha</taxon>
    </lineage>
</organism>
<evidence type="ECO:0000256" key="1">
    <source>
        <dbReference type="SAM" id="MobiDB-lite"/>
    </source>
</evidence>
<dbReference type="Proteomes" id="UP000198983">
    <property type="component" value="Chromosome I"/>
</dbReference>
<dbReference type="Pfam" id="PF08713">
    <property type="entry name" value="DNA_alkylation"/>
    <property type="match status" value="1"/>
</dbReference>
<dbReference type="Gene3D" id="1.25.10.90">
    <property type="match status" value="1"/>
</dbReference>
<dbReference type="InterPro" id="IPR016024">
    <property type="entry name" value="ARM-type_fold"/>
</dbReference>
<dbReference type="InterPro" id="IPR014825">
    <property type="entry name" value="DNA_alkylation"/>
</dbReference>
<name>A0A1H1VBX5_9ACTN</name>
<gene>
    <name evidence="2" type="ORF">SAMN04489717_3993</name>
</gene>
<dbReference type="OrthoDB" id="9775346at2"/>
<dbReference type="SUPFAM" id="SSF48371">
    <property type="entry name" value="ARM repeat"/>
    <property type="match status" value="1"/>
</dbReference>
<dbReference type="CDD" id="cd07064">
    <property type="entry name" value="AlkD_like_1"/>
    <property type="match status" value="1"/>
</dbReference>
<dbReference type="AlphaFoldDB" id="A0A1H1VBX5"/>
<protein>
    <submittedName>
        <fullName evidence="2">3-methyladenine DNA glycosylase AlkD</fullName>
    </submittedName>
</protein>
<reference evidence="2 3" key="1">
    <citation type="submission" date="2016-10" db="EMBL/GenBank/DDBJ databases">
        <authorList>
            <person name="de Groot N.N."/>
        </authorList>
    </citation>
    <scope>NUCLEOTIDE SEQUENCE [LARGE SCALE GENOMIC DNA]</scope>
    <source>
        <strain evidence="2 3">DSM 22024</strain>
    </source>
</reference>
<evidence type="ECO:0000313" key="2">
    <source>
        <dbReference type="EMBL" id="SDS82110.1"/>
    </source>
</evidence>
<proteinExistence type="predicted"/>
<sequence length="264" mass="28886">MLRGVKRPPSEILAPTPGRAEPAHRLVEAVRAGLAAAADPERAERMRAYMKSEMPFRGVPAPVVSKLCRQVLAAHPLGDRASWAATVRALWDDAAFREERYAALALTGHRAYRHWQDPGTLDLYEHLAVTGAWWDYVDEIAANRVGPILAGDPAAVAPVLLEWAAGEDIWLRRVAILAQLKAKGAADTALLRACLEPSLGRSEFFLRKAIGWALREYAGTDPTWVLAYVAEQKDRLAPLSRREALKHLPPADADDPGDGPGRTS</sequence>
<evidence type="ECO:0000313" key="3">
    <source>
        <dbReference type="Proteomes" id="UP000198983"/>
    </source>
</evidence>
<dbReference type="STRING" id="117157.SAMN04489717_3993"/>
<dbReference type="PANTHER" id="PTHR34070:SF1">
    <property type="entry name" value="DNA ALKYLATION REPAIR PROTEIN"/>
    <property type="match status" value="1"/>
</dbReference>
<dbReference type="PANTHER" id="PTHR34070">
    <property type="entry name" value="ARMADILLO-TYPE FOLD"/>
    <property type="match status" value="1"/>
</dbReference>
<keyword evidence="3" id="KW-1185">Reference proteome</keyword>
<dbReference type="EMBL" id="LT629732">
    <property type="protein sequence ID" value="SDS82110.1"/>
    <property type="molecule type" value="Genomic_DNA"/>
</dbReference>
<feature type="region of interest" description="Disordered" evidence="1">
    <location>
        <begin position="241"/>
        <end position="264"/>
    </location>
</feature>